<dbReference type="Proteomes" id="UP000594468">
    <property type="component" value="Chromosome"/>
</dbReference>
<dbReference type="PANTHER" id="PTHR47245">
    <property type="entry name" value="PEPTIDYLPROLYL ISOMERASE"/>
    <property type="match status" value="1"/>
</dbReference>
<protein>
    <submittedName>
        <fullName evidence="5">Peptidylprolyl isomerase</fullName>
    </submittedName>
</protein>
<dbReference type="PROSITE" id="PS01096">
    <property type="entry name" value="PPIC_PPIASE_1"/>
    <property type="match status" value="1"/>
</dbReference>
<dbReference type="PROSITE" id="PS50198">
    <property type="entry name" value="PPIC_PPIASE_2"/>
    <property type="match status" value="1"/>
</dbReference>
<dbReference type="Gene3D" id="1.10.4030.10">
    <property type="entry name" value="Porin chaperone SurA, peptide-binding domain"/>
    <property type="match status" value="1"/>
</dbReference>
<reference evidence="5 6" key="1">
    <citation type="submission" date="2020-02" db="EMBL/GenBank/DDBJ databases">
        <authorList>
            <person name="Zheng R.K."/>
            <person name="Sun C.M."/>
        </authorList>
    </citation>
    <scope>NUCLEOTIDE SEQUENCE [LARGE SCALE GENOMIC DNA]</scope>
    <source>
        <strain evidence="6">rifampicinis</strain>
    </source>
</reference>
<accession>A0A7S8E5R3</accession>
<dbReference type="Gene3D" id="3.10.50.40">
    <property type="match status" value="1"/>
</dbReference>
<keyword evidence="3" id="KW-0812">Transmembrane</keyword>
<dbReference type="AlphaFoldDB" id="A0A7S8E5R3"/>
<feature type="domain" description="PpiC" evidence="4">
    <location>
        <begin position="320"/>
        <end position="410"/>
    </location>
</feature>
<dbReference type="Pfam" id="PF13624">
    <property type="entry name" value="SurA_N_3"/>
    <property type="match status" value="1"/>
</dbReference>
<dbReference type="SUPFAM" id="SSF109998">
    <property type="entry name" value="Triger factor/SurA peptide-binding domain-like"/>
    <property type="match status" value="1"/>
</dbReference>
<dbReference type="PANTHER" id="PTHR47245:SF2">
    <property type="entry name" value="PEPTIDYL-PROLYL CIS-TRANS ISOMERASE HP_0175-RELATED"/>
    <property type="match status" value="1"/>
</dbReference>
<evidence type="ECO:0000313" key="6">
    <source>
        <dbReference type="Proteomes" id="UP000594468"/>
    </source>
</evidence>
<evidence type="ECO:0000256" key="3">
    <source>
        <dbReference type="SAM" id="Phobius"/>
    </source>
</evidence>
<evidence type="ECO:0000256" key="2">
    <source>
        <dbReference type="SAM" id="MobiDB-lite"/>
    </source>
</evidence>
<keyword evidence="1 5" id="KW-0413">Isomerase</keyword>
<name>A0A7S8E5R3_9CHLR</name>
<dbReference type="KEGG" id="pmet:G4Y79_14260"/>
<gene>
    <name evidence="5" type="ORF">G4Y79_14260</name>
</gene>
<dbReference type="InterPro" id="IPR000297">
    <property type="entry name" value="PPIase_PpiC"/>
</dbReference>
<dbReference type="Pfam" id="PF00639">
    <property type="entry name" value="Rotamase"/>
    <property type="match status" value="1"/>
</dbReference>
<feature type="transmembrane region" description="Helical" evidence="3">
    <location>
        <begin position="48"/>
        <end position="70"/>
    </location>
</feature>
<dbReference type="SUPFAM" id="SSF54534">
    <property type="entry name" value="FKBP-like"/>
    <property type="match status" value="1"/>
</dbReference>
<keyword evidence="6" id="KW-1185">Reference proteome</keyword>
<dbReference type="GO" id="GO:0003755">
    <property type="term" value="F:peptidyl-prolyl cis-trans isomerase activity"/>
    <property type="evidence" value="ECO:0007669"/>
    <property type="project" value="UniProtKB-KW"/>
</dbReference>
<dbReference type="InterPro" id="IPR027304">
    <property type="entry name" value="Trigger_fact/SurA_dom_sf"/>
</dbReference>
<evidence type="ECO:0000256" key="1">
    <source>
        <dbReference type="PROSITE-ProRule" id="PRU00278"/>
    </source>
</evidence>
<keyword evidence="3" id="KW-0472">Membrane</keyword>
<dbReference type="EMBL" id="CP062983">
    <property type="protein sequence ID" value="QPC80871.1"/>
    <property type="molecule type" value="Genomic_DNA"/>
</dbReference>
<feature type="region of interest" description="Disordered" evidence="2">
    <location>
        <begin position="1"/>
        <end position="21"/>
    </location>
</feature>
<dbReference type="InterPro" id="IPR023058">
    <property type="entry name" value="PPIase_PpiC_CS"/>
</dbReference>
<dbReference type="InterPro" id="IPR046357">
    <property type="entry name" value="PPIase_dom_sf"/>
</dbReference>
<keyword evidence="3" id="KW-1133">Transmembrane helix</keyword>
<evidence type="ECO:0000313" key="5">
    <source>
        <dbReference type="EMBL" id="QPC80871.1"/>
    </source>
</evidence>
<sequence>MAKREQTTGRPRRRTRSEDTSVVSPAWLDRLLGHPRTRHERDEAINTLVIRGIIGIVIVVALMIGIALFINQVVIPSQPVATVNGEAITVREFRDRVRFERARMTQQINGTVSQLQAFGFTDEQINQQFSQEPYSTWLNEVNFPDQLGQRVIDDMIEDKLIEQAAAERNITVSEEQVDQRVNDFFGYDPTEVALIGTDPTATITPTITATPFVSPTPTSIPTETPTITPTVEATLAEGETPIATMTLTSTPFPTLEPTATALPEEQRATQEALFDDNQTAFTSYIRQQANLGADAIDAFFERLALRNALEEDVVGDQTTTTYVNSRHILVETEEQAQEIIAALQAGESFSELARAASQDTGSAARGGELGWAAAENYFPEFRDAVLTLPIGEISEPVQTEAGWHIIQVRDREDREMEETEREQISAQQFAAWLEDLRAENDAEISIVSNWPDYVPR</sequence>
<dbReference type="InterPro" id="IPR050245">
    <property type="entry name" value="PrsA_foldase"/>
</dbReference>
<proteinExistence type="predicted"/>
<evidence type="ECO:0000259" key="4">
    <source>
        <dbReference type="PROSITE" id="PS50198"/>
    </source>
</evidence>
<organism evidence="5 6">
    <name type="scientific">Phototrophicus methaneseepsis</name>
    <dbReference type="NCBI Taxonomy" id="2710758"/>
    <lineage>
        <taxon>Bacteria</taxon>
        <taxon>Bacillati</taxon>
        <taxon>Chloroflexota</taxon>
        <taxon>Candidatus Thermofontia</taxon>
        <taxon>Phototrophicales</taxon>
        <taxon>Phototrophicaceae</taxon>
        <taxon>Phototrophicus</taxon>
    </lineage>
</organism>
<keyword evidence="1" id="KW-0697">Rotamase</keyword>
<dbReference type="RefSeq" id="WP_195168946.1">
    <property type="nucleotide sequence ID" value="NZ_CP062983.1"/>
</dbReference>